<dbReference type="Gene3D" id="1.10.10.10">
    <property type="entry name" value="Winged helix-like DNA-binding domain superfamily/Winged helix DNA-binding domain"/>
    <property type="match status" value="1"/>
</dbReference>
<keyword evidence="2" id="KW-0805">Transcription regulation</keyword>
<reference evidence="7 8" key="1">
    <citation type="journal article" date="2019" name="Int. J. Syst. Evol. Microbiol.">
        <title>The Global Catalogue of Microorganisms (GCM) 10K type strain sequencing project: providing services to taxonomists for standard genome sequencing and annotation.</title>
        <authorList>
            <consortium name="The Broad Institute Genomics Platform"/>
            <consortium name="The Broad Institute Genome Sequencing Center for Infectious Disease"/>
            <person name="Wu L."/>
            <person name="Ma J."/>
        </authorList>
    </citation>
    <scope>NUCLEOTIDE SEQUENCE [LARGE SCALE GENOMIC DNA]</scope>
    <source>
        <strain evidence="7 8">JCM 13584</strain>
    </source>
</reference>
<dbReference type="InterPro" id="IPR050176">
    <property type="entry name" value="LTTR"/>
</dbReference>
<keyword evidence="5" id="KW-0804">Transcription</keyword>
<dbReference type="Pfam" id="PF00126">
    <property type="entry name" value="HTH_1"/>
    <property type="match status" value="1"/>
</dbReference>
<keyword evidence="3" id="KW-0238">DNA-binding</keyword>
<dbReference type="Gene3D" id="3.40.190.290">
    <property type="match status" value="1"/>
</dbReference>
<dbReference type="SUPFAM" id="SSF53850">
    <property type="entry name" value="Periplasmic binding protein-like II"/>
    <property type="match status" value="1"/>
</dbReference>
<comment type="similarity">
    <text evidence="1">Belongs to the LysR transcriptional regulatory family.</text>
</comment>
<dbReference type="NCBIfam" id="TIGR03298">
    <property type="entry name" value="argP"/>
    <property type="match status" value="1"/>
</dbReference>
<comment type="caution">
    <text evidence="7">The sequence shown here is derived from an EMBL/GenBank/DDBJ whole genome shotgun (WGS) entry which is preliminary data.</text>
</comment>
<dbReference type="PANTHER" id="PTHR30579:SF2">
    <property type="entry name" value="HTH-TYPE TRANSCRIPTIONAL REGULATOR ARGP"/>
    <property type="match status" value="1"/>
</dbReference>
<evidence type="ECO:0000256" key="1">
    <source>
        <dbReference type="ARBA" id="ARBA00009437"/>
    </source>
</evidence>
<dbReference type="InterPro" id="IPR036388">
    <property type="entry name" value="WH-like_DNA-bd_sf"/>
</dbReference>
<dbReference type="PROSITE" id="PS50931">
    <property type="entry name" value="HTH_LYSR"/>
    <property type="match status" value="1"/>
</dbReference>
<dbReference type="Proteomes" id="UP001499954">
    <property type="component" value="Unassembled WGS sequence"/>
</dbReference>
<proteinExistence type="inferred from homology"/>
<evidence type="ECO:0000256" key="4">
    <source>
        <dbReference type="ARBA" id="ARBA00023159"/>
    </source>
</evidence>
<dbReference type="InterPro" id="IPR017685">
    <property type="entry name" value="ArgP"/>
</dbReference>
<evidence type="ECO:0000259" key="6">
    <source>
        <dbReference type="PROSITE" id="PS50931"/>
    </source>
</evidence>
<keyword evidence="4" id="KW-0010">Activator</keyword>
<dbReference type="Pfam" id="PF03466">
    <property type="entry name" value="LysR_substrate"/>
    <property type="match status" value="1"/>
</dbReference>
<dbReference type="NCBIfam" id="NF002964">
    <property type="entry name" value="PRK03635.1"/>
    <property type="match status" value="1"/>
</dbReference>
<accession>A0ABN2R8B6</accession>
<dbReference type="InterPro" id="IPR000847">
    <property type="entry name" value="LysR_HTH_N"/>
</dbReference>
<name>A0ABN2R8B6_9MICO</name>
<dbReference type="SUPFAM" id="SSF46785">
    <property type="entry name" value="Winged helix' DNA-binding domain"/>
    <property type="match status" value="1"/>
</dbReference>
<organism evidence="7 8">
    <name type="scientific">Agromyces allii</name>
    <dbReference type="NCBI Taxonomy" id="393607"/>
    <lineage>
        <taxon>Bacteria</taxon>
        <taxon>Bacillati</taxon>
        <taxon>Actinomycetota</taxon>
        <taxon>Actinomycetes</taxon>
        <taxon>Micrococcales</taxon>
        <taxon>Microbacteriaceae</taxon>
        <taxon>Agromyces</taxon>
    </lineage>
</organism>
<sequence>MLQMEIPTDLARTLAVVIDEGTFDAAARRLRLTPSAVSQRIKALEQQLGRVLVVRSKPARATEAGAAVVRLARQLALLEHDTLAAFGLDGGGDDRDGGPARPVTLPLAVNADSLATWFLPALARVANRHPVVFDLHRDDQDFTAGLLESGTVMGAVTSQADPVAGCLVRPLGTMRYEAVATPAFAARWGLPECAESFAVAPIVEFDRRDDLQRQYLAARGVDPVSTPRHFVPASADFATAIKLGLGWGLLPGFQSAEELAVGTLVPLGGPPVDVPLHWQQWNLRSPLLDAVADALAAEASTALR</sequence>
<evidence type="ECO:0000256" key="5">
    <source>
        <dbReference type="ARBA" id="ARBA00023163"/>
    </source>
</evidence>
<evidence type="ECO:0000313" key="7">
    <source>
        <dbReference type="EMBL" id="GAA1965041.1"/>
    </source>
</evidence>
<dbReference type="PRINTS" id="PR00039">
    <property type="entry name" value="HTHLYSR"/>
</dbReference>
<dbReference type="PANTHER" id="PTHR30579">
    <property type="entry name" value="TRANSCRIPTIONAL REGULATOR"/>
    <property type="match status" value="1"/>
</dbReference>
<feature type="domain" description="HTH lysR-type" evidence="6">
    <location>
        <begin position="6"/>
        <end position="62"/>
    </location>
</feature>
<evidence type="ECO:0000313" key="8">
    <source>
        <dbReference type="Proteomes" id="UP001499954"/>
    </source>
</evidence>
<protein>
    <submittedName>
        <fullName evidence="7">LysR family transcriptional regulator ArgP</fullName>
    </submittedName>
</protein>
<dbReference type="InterPro" id="IPR005119">
    <property type="entry name" value="LysR_subst-bd"/>
</dbReference>
<keyword evidence="8" id="KW-1185">Reference proteome</keyword>
<dbReference type="EMBL" id="BAAAMK010000010">
    <property type="protein sequence ID" value="GAA1965041.1"/>
    <property type="molecule type" value="Genomic_DNA"/>
</dbReference>
<dbReference type="InterPro" id="IPR036390">
    <property type="entry name" value="WH_DNA-bd_sf"/>
</dbReference>
<evidence type="ECO:0000256" key="3">
    <source>
        <dbReference type="ARBA" id="ARBA00023125"/>
    </source>
</evidence>
<gene>
    <name evidence="7" type="ORF">GCM10009717_34850</name>
</gene>
<evidence type="ECO:0000256" key="2">
    <source>
        <dbReference type="ARBA" id="ARBA00023015"/>
    </source>
</evidence>
<dbReference type="NCBIfam" id="NF009888">
    <property type="entry name" value="PRK13348.1"/>
    <property type="match status" value="1"/>
</dbReference>